<protein>
    <recommendedName>
        <fullName evidence="3">F-box domain-containing protein</fullName>
    </recommendedName>
</protein>
<evidence type="ECO:0000313" key="1">
    <source>
        <dbReference type="EMBL" id="KXN66733.1"/>
    </source>
</evidence>
<dbReference type="AlphaFoldDB" id="A0A137NV88"/>
<name>A0A137NV88_CONC2</name>
<evidence type="ECO:0000313" key="2">
    <source>
        <dbReference type="Proteomes" id="UP000070444"/>
    </source>
</evidence>
<gene>
    <name evidence="1" type="ORF">CONCODRAFT_11342</name>
</gene>
<proteinExistence type="predicted"/>
<dbReference type="Gene3D" id="3.80.10.10">
    <property type="entry name" value="Ribonuclease Inhibitor"/>
    <property type="match status" value="1"/>
</dbReference>
<accession>A0A137NV88</accession>
<dbReference type="SUPFAM" id="SSF52047">
    <property type="entry name" value="RNI-like"/>
    <property type="match status" value="1"/>
</dbReference>
<dbReference type="Proteomes" id="UP000070444">
    <property type="component" value="Unassembled WGS sequence"/>
</dbReference>
<evidence type="ECO:0008006" key="3">
    <source>
        <dbReference type="Google" id="ProtNLM"/>
    </source>
</evidence>
<organism evidence="1 2">
    <name type="scientific">Conidiobolus coronatus (strain ATCC 28846 / CBS 209.66 / NRRL 28638)</name>
    <name type="common">Delacroixia coronata</name>
    <dbReference type="NCBI Taxonomy" id="796925"/>
    <lineage>
        <taxon>Eukaryota</taxon>
        <taxon>Fungi</taxon>
        <taxon>Fungi incertae sedis</taxon>
        <taxon>Zoopagomycota</taxon>
        <taxon>Entomophthoromycotina</taxon>
        <taxon>Entomophthoromycetes</taxon>
        <taxon>Entomophthorales</taxon>
        <taxon>Ancylistaceae</taxon>
        <taxon>Conidiobolus</taxon>
    </lineage>
</organism>
<reference evidence="1 2" key="1">
    <citation type="journal article" date="2015" name="Genome Biol. Evol.">
        <title>Phylogenomic analyses indicate that early fungi evolved digesting cell walls of algal ancestors of land plants.</title>
        <authorList>
            <person name="Chang Y."/>
            <person name="Wang S."/>
            <person name="Sekimoto S."/>
            <person name="Aerts A.L."/>
            <person name="Choi C."/>
            <person name="Clum A."/>
            <person name="LaButti K.M."/>
            <person name="Lindquist E.A."/>
            <person name="Yee Ngan C."/>
            <person name="Ohm R.A."/>
            <person name="Salamov A.A."/>
            <person name="Grigoriev I.V."/>
            <person name="Spatafora J.W."/>
            <person name="Berbee M.L."/>
        </authorList>
    </citation>
    <scope>NUCLEOTIDE SEQUENCE [LARGE SCALE GENOMIC DNA]</scope>
    <source>
        <strain evidence="1 2">NRRL 28638</strain>
    </source>
</reference>
<dbReference type="InterPro" id="IPR032675">
    <property type="entry name" value="LRR_dom_sf"/>
</dbReference>
<sequence>MYKKLPNKNQAANWEYLPNINTIVKYLYRGDLMELSLCCKRYRNQLEHRVLEKLDLNVWKYNNWNTYNKLKETGKVARVLKFLKSDLDNKHKFIKKVTLESDIQVPFAKELNILLPNIKTLILHGDYFDNSVGLGLITILKGLKNLEIVKLNRVWGPIIDFNTKRKTFPISIKSLVICDFPEYKFDDGILTIYDSIDHYFTNLYSLTIATNRVLQNLSYGMPNLREVELKDVYILKGSNIVAFLKANPQLEKLTTNFMNYNEEILKTILSIKNLKYWNICYGSWEEIKAYSLPSNYSINYLKLHDSIPAALTYKFTNACKTLETLDLGHYKLHEFNWSTFDRRIPILKISYNIFKRKNINRKAIKSIDDSRKFNSIHTERESCVIEFIEKYGKNTLNNYKYIPSNTQSYIFKLIN</sequence>
<keyword evidence="2" id="KW-1185">Reference proteome</keyword>
<dbReference type="EMBL" id="KQ964694">
    <property type="protein sequence ID" value="KXN66733.1"/>
    <property type="molecule type" value="Genomic_DNA"/>
</dbReference>